<evidence type="ECO:0000313" key="2">
    <source>
        <dbReference type="Proteomes" id="UP000032566"/>
    </source>
</evidence>
<accession>A0A0D7KC84</accession>
<dbReference type="AlphaFoldDB" id="A0A0D7KC84"/>
<dbReference type="STRING" id="80878.RP29_05370"/>
<protein>
    <submittedName>
        <fullName evidence="1">Uncharacterized protein</fullName>
    </submittedName>
</protein>
<dbReference type="GeneID" id="84662838"/>
<dbReference type="Proteomes" id="UP000032566">
    <property type="component" value="Unassembled WGS sequence"/>
</dbReference>
<gene>
    <name evidence="1" type="ORF">RP29_05370</name>
</gene>
<comment type="caution">
    <text evidence="1">The sequence shown here is derived from an EMBL/GenBank/DDBJ whole genome shotgun (WGS) entry which is preliminary data.</text>
</comment>
<name>A0A0D7KC84_9BURK</name>
<dbReference type="PATRIC" id="fig|80878.5.peg.359"/>
<evidence type="ECO:0000313" key="1">
    <source>
        <dbReference type="EMBL" id="KJA11562.1"/>
    </source>
</evidence>
<dbReference type="NCBIfam" id="NF045478">
    <property type="entry name" value="XF1762_fam"/>
    <property type="match status" value="1"/>
</dbReference>
<proteinExistence type="predicted"/>
<reference evidence="1 2" key="1">
    <citation type="submission" date="2014-12" db="EMBL/GenBank/DDBJ databases">
        <title>Isolation of bacteria from lake water.</title>
        <authorList>
            <person name="Sheng K.-Y."/>
            <person name="Chin P.-S."/>
            <person name="Chan K.-G."/>
            <person name="Tan G.S."/>
        </authorList>
    </citation>
    <scope>NUCLEOTIDE SEQUENCE [LARGE SCALE GENOMIC DNA]</scope>
    <source>
        <strain evidence="1 2">KY4</strain>
    </source>
</reference>
<sequence>MNTSSTSPRLHLLPVSLRTANVFVLAHHHRPVQAAKFALAVTLVDSDLIRGVAIVGRPVARHLDDGWTREVTRLCTDSTPNACSKLYGAAWQAAKSLGYIRLITYTLPDEGGASPRAAGWRLIGARGGGAWSRPSRPLADTPSTCAAPNACGRRRAARTKGSTRMPIDCCRAREARPC</sequence>
<dbReference type="InterPro" id="IPR053780">
    <property type="entry name" value="Gp66-like"/>
</dbReference>
<dbReference type="EMBL" id="JXYQ01000012">
    <property type="protein sequence ID" value="KJA11562.1"/>
    <property type="molecule type" value="Genomic_DNA"/>
</dbReference>
<keyword evidence="2" id="KW-1185">Reference proteome</keyword>
<organism evidence="1 2">
    <name type="scientific">Acidovorax temperans</name>
    <dbReference type="NCBI Taxonomy" id="80878"/>
    <lineage>
        <taxon>Bacteria</taxon>
        <taxon>Pseudomonadati</taxon>
        <taxon>Pseudomonadota</taxon>
        <taxon>Betaproteobacteria</taxon>
        <taxon>Burkholderiales</taxon>
        <taxon>Comamonadaceae</taxon>
        <taxon>Acidovorax</taxon>
    </lineage>
</organism>
<dbReference type="OrthoDB" id="1653618at2"/>
<dbReference type="RefSeq" id="WP_003050355.1">
    <property type="nucleotide sequence ID" value="NZ_JXYQ01000012.1"/>
</dbReference>